<dbReference type="EMBL" id="QRCT01000020">
    <property type="protein sequence ID" value="RDU23671.1"/>
    <property type="molecule type" value="Genomic_DNA"/>
</dbReference>
<dbReference type="InterPro" id="IPR014284">
    <property type="entry name" value="RNA_pol_sigma-70_dom"/>
</dbReference>
<dbReference type="CDD" id="cd06171">
    <property type="entry name" value="Sigma70_r4"/>
    <property type="match status" value="1"/>
</dbReference>
<evidence type="ECO:0000259" key="5">
    <source>
        <dbReference type="Pfam" id="PF04542"/>
    </source>
</evidence>
<dbReference type="GO" id="GO:0016987">
    <property type="term" value="F:sigma factor activity"/>
    <property type="evidence" value="ECO:0007669"/>
    <property type="project" value="UniProtKB-KW"/>
</dbReference>
<dbReference type="Proteomes" id="UP000255036">
    <property type="component" value="Unassembled WGS sequence"/>
</dbReference>
<dbReference type="SUPFAM" id="SSF88659">
    <property type="entry name" value="Sigma3 and sigma4 domains of RNA polymerase sigma factors"/>
    <property type="match status" value="1"/>
</dbReference>
<feature type="domain" description="RNA polymerase sigma factor 70 region 4 type 2" evidence="6">
    <location>
        <begin position="101"/>
        <end position="152"/>
    </location>
</feature>
<dbReference type="Gene3D" id="1.10.1740.10">
    <property type="match status" value="1"/>
</dbReference>
<evidence type="ECO:0000256" key="1">
    <source>
        <dbReference type="ARBA" id="ARBA00010641"/>
    </source>
</evidence>
<name>A0A371AVV8_9FIRM</name>
<sequence length="160" mass="19154">MEPDEVIEKYADMVYRLAIVECKNRVDADDIFQEVFIRLVKHLHKLKTEEHIKAWLIRVTLNCAKKHFTSYWSKNVTSIEDENQIEGSQTDKYEIEKEDSQVYKAVRDLPPKYKEIVHLFYFEELSILEISKLLKKKESTVKSQLFRARELLRKKLEGEF</sequence>
<protein>
    <submittedName>
        <fullName evidence="7">Sigma-70 family RNA polymerase sigma factor</fullName>
    </submittedName>
</protein>
<dbReference type="Pfam" id="PF08281">
    <property type="entry name" value="Sigma70_r4_2"/>
    <property type="match status" value="1"/>
</dbReference>
<comment type="caution">
    <text evidence="7">The sequence shown here is derived from an EMBL/GenBank/DDBJ whole genome shotgun (WGS) entry which is preliminary data.</text>
</comment>
<evidence type="ECO:0000313" key="7">
    <source>
        <dbReference type="EMBL" id="RDU23671.1"/>
    </source>
</evidence>
<dbReference type="AlphaFoldDB" id="A0A371AVV8"/>
<organism evidence="7 8">
    <name type="scientific">Anaerosacchariphilus polymeriproducens</name>
    <dbReference type="NCBI Taxonomy" id="1812858"/>
    <lineage>
        <taxon>Bacteria</taxon>
        <taxon>Bacillati</taxon>
        <taxon>Bacillota</taxon>
        <taxon>Clostridia</taxon>
        <taxon>Lachnospirales</taxon>
        <taxon>Lachnospiraceae</taxon>
        <taxon>Anaerosacchariphilus</taxon>
    </lineage>
</organism>
<evidence type="ECO:0000256" key="2">
    <source>
        <dbReference type="ARBA" id="ARBA00023015"/>
    </source>
</evidence>
<evidence type="ECO:0000256" key="3">
    <source>
        <dbReference type="ARBA" id="ARBA00023082"/>
    </source>
</evidence>
<keyword evidence="2" id="KW-0805">Transcription regulation</keyword>
<dbReference type="PANTHER" id="PTHR43133:SF51">
    <property type="entry name" value="RNA POLYMERASE SIGMA FACTOR"/>
    <property type="match status" value="1"/>
</dbReference>
<dbReference type="InterPro" id="IPR013325">
    <property type="entry name" value="RNA_pol_sigma_r2"/>
</dbReference>
<reference evidence="7 8" key="1">
    <citation type="submission" date="2018-07" db="EMBL/GenBank/DDBJ databases">
        <title>Anaerosacharophilus polymeroproducens gen. nov. sp. nov., an anaerobic bacterium isolated from salt field.</title>
        <authorList>
            <person name="Kim W."/>
            <person name="Yang S.-H."/>
            <person name="Oh J."/>
            <person name="Lee J.-H."/>
            <person name="Kwon K.K."/>
        </authorList>
    </citation>
    <scope>NUCLEOTIDE SEQUENCE [LARGE SCALE GENOMIC DNA]</scope>
    <source>
        <strain evidence="7 8">MCWD5</strain>
    </source>
</reference>
<dbReference type="InterPro" id="IPR013324">
    <property type="entry name" value="RNA_pol_sigma_r3/r4-like"/>
</dbReference>
<evidence type="ECO:0000256" key="4">
    <source>
        <dbReference type="ARBA" id="ARBA00023163"/>
    </source>
</evidence>
<dbReference type="OrthoDB" id="9795666at2"/>
<keyword evidence="8" id="KW-1185">Reference proteome</keyword>
<dbReference type="GO" id="GO:0003677">
    <property type="term" value="F:DNA binding"/>
    <property type="evidence" value="ECO:0007669"/>
    <property type="project" value="InterPro"/>
</dbReference>
<dbReference type="Gene3D" id="1.10.10.10">
    <property type="entry name" value="Winged helix-like DNA-binding domain superfamily/Winged helix DNA-binding domain"/>
    <property type="match status" value="1"/>
</dbReference>
<evidence type="ECO:0000313" key="8">
    <source>
        <dbReference type="Proteomes" id="UP000255036"/>
    </source>
</evidence>
<comment type="similarity">
    <text evidence="1">Belongs to the sigma-70 factor family. ECF subfamily.</text>
</comment>
<gene>
    <name evidence="7" type="ORF">DWV06_08490</name>
</gene>
<dbReference type="NCBIfam" id="TIGR02937">
    <property type="entry name" value="sigma70-ECF"/>
    <property type="match status" value="1"/>
</dbReference>
<dbReference type="GO" id="GO:0006352">
    <property type="term" value="P:DNA-templated transcription initiation"/>
    <property type="evidence" value="ECO:0007669"/>
    <property type="project" value="InterPro"/>
</dbReference>
<feature type="domain" description="RNA polymerase sigma-70 region 2" evidence="5">
    <location>
        <begin position="7"/>
        <end position="72"/>
    </location>
</feature>
<keyword evidence="4" id="KW-0804">Transcription</keyword>
<dbReference type="InterPro" id="IPR007627">
    <property type="entry name" value="RNA_pol_sigma70_r2"/>
</dbReference>
<proteinExistence type="inferred from homology"/>
<keyword evidence="3" id="KW-0731">Sigma factor</keyword>
<accession>A0A371AVV8</accession>
<dbReference type="PANTHER" id="PTHR43133">
    <property type="entry name" value="RNA POLYMERASE ECF-TYPE SIGMA FACTO"/>
    <property type="match status" value="1"/>
</dbReference>
<dbReference type="Pfam" id="PF04542">
    <property type="entry name" value="Sigma70_r2"/>
    <property type="match status" value="1"/>
</dbReference>
<dbReference type="SUPFAM" id="SSF88946">
    <property type="entry name" value="Sigma2 domain of RNA polymerase sigma factors"/>
    <property type="match status" value="1"/>
</dbReference>
<dbReference type="InterPro" id="IPR039425">
    <property type="entry name" value="RNA_pol_sigma-70-like"/>
</dbReference>
<evidence type="ECO:0000259" key="6">
    <source>
        <dbReference type="Pfam" id="PF08281"/>
    </source>
</evidence>
<dbReference type="InterPro" id="IPR036388">
    <property type="entry name" value="WH-like_DNA-bd_sf"/>
</dbReference>
<dbReference type="InterPro" id="IPR013249">
    <property type="entry name" value="RNA_pol_sigma70_r4_t2"/>
</dbReference>